<accession>A0ABS2NS26</accession>
<evidence type="ECO:0000313" key="3">
    <source>
        <dbReference type="EMBL" id="MBM7615716.1"/>
    </source>
</evidence>
<name>A0ABS2NS26_9FIRM</name>
<dbReference type="RefSeq" id="WP_204403230.1">
    <property type="nucleotide sequence ID" value="NZ_JAFBEE010000016.1"/>
</dbReference>
<evidence type="ECO:0000313" key="4">
    <source>
        <dbReference type="Proteomes" id="UP001314796"/>
    </source>
</evidence>
<keyword evidence="4" id="KW-1185">Reference proteome</keyword>
<evidence type="ECO:0000256" key="1">
    <source>
        <dbReference type="SAM" id="Phobius"/>
    </source>
</evidence>
<comment type="caution">
    <text evidence="3">The sequence shown here is derived from an EMBL/GenBank/DDBJ whole genome shotgun (WGS) entry which is preliminary data.</text>
</comment>
<keyword evidence="1" id="KW-1133">Transmembrane helix</keyword>
<dbReference type="Pfam" id="PF12671">
    <property type="entry name" value="Amidase_6"/>
    <property type="match status" value="1"/>
</dbReference>
<sequence length="379" mass="43594">MIILMSIKKLVRILVTLIAILLAIFLSFSWYFNWFSSHEMAAVFSSEEINLMLTEEIHQLLHLRNQTLLEKNTAALSSLYNQKLRNGVWAYEHELKKMKYLHKWSEKQAVTFKDIDSDVIVRYSKPKGEGFTVGLLVSTEYQYSYNDTPEVTDIFRIGTYHTLDLIPNGDSWVITKEWYADPFADSLHLDEMTTEVMKKIITSGQPKDLSDLNERRVKALEYIDQYCGAASLPEFGFKYNPKYGNFNAQGGNCANFASQMLFEGGGFRKNRTWNYEKGEGSKAWLNANAFNDYMLNSGRASRIAYGSYDQILKASFKLLPGDYVAYEKKGKVTHISVVSGQDSKGYALVNSHNSDRYRVPWDLGWNNKGIKFHLVRVHY</sequence>
<dbReference type="InterPro" id="IPR024301">
    <property type="entry name" value="Amidase_6"/>
</dbReference>
<dbReference type="PANTHER" id="PTHR40032">
    <property type="entry name" value="EXPORTED PROTEIN-RELATED"/>
    <property type="match status" value="1"/>
</dbReference>
<dbReference type="PANTHER" id="PTHR40032:SF1">
    <property type="entry name" value="EXPORTED PROTEIN"/>
    <property type="match status" value="1"/>
</dbReference>
<protein>
    <recommendedName>
        <fullName evidence="2">Putative amidase domain-containing protein</fullName>
    </recommendedName>
</protein>
<feature type="domain" description="Putative amidase" evidence="2">
    <location>
        <begin position="215"/>
        <end position="374"/>
    </location>
</feature>
<keyword evidence="1" id="KW-0812">Transmembrane</keyword>
<feature type="transmembrane region" description="Helical" evidence="1">
    <location>
        <begin position="12"/>
        <end position="32"/>
    </location>
</feature>
<dbReference type="EMBL" id="JAFBEE010000016">
    <property type="protein sequence ID" value="MBM7615716.1"/>
    <property type="molecule type" value="Genomic_DNA"/>
</dbReference>
<dbReference type="Proteomes" id="UP001314796">
    <property type="component" value="Unassembled WGS sequence"/>
</dbReference>
<proteinExistence type="predicted"/>
<gene>
    <name evidence="3" type="ORF">JOC73_002290</name>
</gene>
<reference evidence="3 4" key="1">
    <citation type="submission" date="2021-01" db="EMBL/GenBank/DDBJ databases">
        <title>Genomic Encyclopedia of Type Strains, Phase IV (KMG-IV): sequencing the most valuable type-strain genomes for metagenomic binning, comparative biology and taxonomic classification.</title>
        <authorList>
            <person name="Goeker M."/>
        </authorList>
    </citation>
    <scope>NUCLEOTIDE SEQUENCE [LARGE SCALE GENOMIC DNA]</scope>
    <source>
        <strain evidence="3 4">DSM 25890</strain>
    </source>
</reference>
<evidence type="ECO:0000259" key="2">
    <source>
        <dbReference type="Pfam" id="PF12671"/>
    </source>
</evidence>
<keyword evidence="1" id="KW-0472">Membrane</keyword>
<organism evidence="3 4">
    <name type="scientific">Alkaliphilus hydrothermalis</name>
    <dbReference type="NCBI Taxonomy" id="1482730"/>
    <lineage>
        <taxon>Bacteria</taxon>
        <taxon>Bacillati</taxon>
        <taxon>Bacillota</taxon>
        <taxon>Clostridia</taxon>
        <taxon>Peptostreptococcales</taxon>
        <taxon>Natronincolaceae</taxon>
        <taxon>Alkaliphilus</taxon>
    </lineage>
</organism>